<evidence type="ECO:0000259" key="1">
    <source>
        <dbReference type="SMART" id="SM00471"/>
    </source>
</evidence>
<dbReference type="EMBL" id="MHRJ01000055">
    <property type="protein sequence ID" value="OHA20984.1"/>
    <property type="molecule type" value="Genomic_DNA"/>
</dbReference>
<dbReference type="Pfam" id="PF01966">
    <property type="entry name" value="HD"/>
    <property type="match status" value="1"/>
</dbReference>
<gene>
    <name evidence="2" type="ORF">A2W52_01120</name>
</gene>
<feature type="domain" description="HD/PDEase" evidence="1">
    <location>
        <begin position="15"/>
        <end position="123"/>
    </location>
</feature>
<dbReference type="InterPro" id="IPR006674">
    <property type="entry name" value="HD_domain"/>
</dbReference>
<dbReference type="AlphaFoldDB" id="A0A1G2MB83"/>
<name>A0A1G2MB83_9BACT</name>
<evidence type="ECO:0000313" key="2">
    <source>
        <dbReference type="EMBL" id="OHA20984.1"/>
    </source>
</evidence>
<reference evidence="2 3" key="1">
    <citation type="journal article" date="2016" name="Nat. Commun.">
        <title>Thousands of microbial genomes shed light on interconnected biogeochemical processes in an aquifer system.</title>
        <authorList>
            <person name="Anantharaman K."/>
            <person name="Brown C.T."/>
            <person name="Hug L.A."/>
            <person name="Sharon I."/>
            <person name="Castelle C.J."/>
            <person name="Probst A.J."/>
            <person name="Thomas B.C."/>
            <person name="Singh A."/>
            <person name="Wilkins M.J."/>
            <person name="Karaoz U."/>
            <person name="Brodie E.L."/>
            <person name="Williams K.H."/>
            <person name="Hubbard S.S."/>
            <person name="Banfield J.F."/>
        </authorList>
    </citation>
    <scope>NUCLEOTIDE SEQUENCE [LARGE SCALE GENOMIC DNA]</scope>
</reference>
<evidence type="ECO:0000313" key="3">
    <source>
        <dbReference type="Proteomes" id="UP000176493"/>
    </source>
</evidence>
<sequence>MRAVKADYIARGAVGGGHDFYHALMVAQYAELIAEDPETATLGWITGLLHNTDRMYPKEKVIPVLTRHLQMVRLNIPSGHLCILRAVLEHTKRNDPADSPLLMTLKDADRLANIGAWHFLRAAQFRPTILAVDPRFIVKQDPTATFKDPKSVLCDIEHTLEWESWLRLPKTQELGKPMFDEIRRLVANIESQFETLGLLSFPDELVVEPQNERRFD</sequence>
<comment type="caution">
    <text evidence="2">The sequence shown here is derived from an EMBL/GenBank/DDBJ whole genome shotgun (WGS) entry which is preliminary data.</text>
</comment>
<proteinExistence type="predicted"/>
<dbReference type="SMART" id="SM00471">
    <property type="entry name" value="HDc"/>
    <property type="match status" value="1"/>
</dbReference>
<protein>
    <recommendedName>
        <fullName evidence="1">HD/PDEase domain-containing protein</fullName>
    </recommendedName>
</protein>
<organism evidence="2 3">
    <name type="scientific">Candidatus Taylorbacteria bacterium RIFCSPHIGHO2_02_49_25</name>
    <dbReference type="NCBI Taxonomy" id="1802305"/>
    <lineage>
        <taxon>Bacteria</taxon>
        <taxon>Candidatus Tayloriibacteriota</taxon>
    </lineage>
</organism>
<accession>A0A1G2MB83</accession>
<dbReference type="Gene3D" id="1.10.3210.10">
    <property type="entry name" value="Hypothetical protein af1432"/>
    <property type="match status" value="1"/>
</dbReference>
<dbReference type="SUPFAM" id="SSF109604">
    <property type="entry name" value="HD-domain/PDEase-like"/>
    <property type="match status" value="1"/>
</dbReference>
<dbReference type="CDD" id="cd00077">
    <property type="entry name" value="HDc"/>
    <property type="match status" value="1"/>
</dbReference>
<dbReference type="InterPro" id="IPR003607">
    <property type="entry name" value="HD/PDEase_dom"/>
</dbReference>
<dbReference type="Proteomes" id="UP000176493">
    <property type="component" value="Unassembled WGS sequence"/>
</dbReference>